<keyword evidence="1" id="KW-0812">Transmembrane</keyword>
<dbReference type="OrthoDB" id="7313446at2"/>
<dbReference type="Proteomes" id="UP000252517">
    <property type="component" value="Unassembled WGS sequence"/>
</dbReference>
<name>A0A367WRP9_9PROT</name>
<feature type="transmembrane region" description="Helical" evidence="1">
    <location>
        <begin position="7"/>
        <end position="26"/>
    </location>
</feature>
<keyword evidence="1" id="KW-0472">Membrane</keyword>
<dbReference type="AlphaFoldDB" id="A0A367WRP9"/>
<evidence type="ECO:0000313" key="2">
    <source>
        <dbReference type="EMBL" id="RCK44068.1"/>
    </source>
</evidence>
<evidence type="ECO:0000313" key="3">
    <source>
        <dbReference type="Proteomes" id="UP000252517"/>
    </source>
</evidence>
<dbReference type="EMBL" id="JPWH01000022">
    <property type="protein sequence ID" value="RCK44068.1"/>
    <property type="molecule type" value="Genomic_DNA"/>
</dbReference>
<keyword evidence="1" id="KW-1133">Transmembrane helix</keyword>
<organism evidence="2 3">
    <name type="scientific">Thalassospira profundimaris</name>
    <dbReference type="NCBI Taxonomy" id="502049"/>
    <lineage>
        <taxon>Bacteria</taxon>
        <taxon>Pseudomonadati</taxon>
        <taxon>Pseudomonadota</taxon>
        <taxon>Alphaproteobacteria</taxon>
        <taxon>Rhodospirillales</taxon>
        <taxon>Thalassospiraceae</taxon>
        <taxon>Thalassospira</taxon>
    </lineage>
</organism>
<protein>
    <submittedName>
        <fullName evidence="2">Uncharacterized protein</fullName>
    </submittedName>
</protein>
<dbReference type="RefSeq" id="WP_114089960.1">
    <property type="nucleotide sequence ID" value="NZ_JPWH01000022.1"/>
</dbReference>
<reference evidence="2 3" key="1">
    <citation type="submission" date="2014-07" db="EMBL/GenBank/DDBJ databases">
        <title>Draft genome sequence of Thalassospira profundimaris S25-3-2.</title>
        <authorList>
            <person name="Lai Q."/>
            <person name="Shao Z."/>
        </authorList>
    </citation>
    <scope>NUCLEOTIDE SEQUENCE [LARGE SCALE GENOMIC DNA]</scope>
    <source>
        <strain evidence="2 3">S25-3-2</strain>
    </source>
</reference>
<accession>A0A367WRP9</accession>
<proteinExistence type="predicted"/>
<gene>
    <name evidence="2" type="ORF">TH25_20205</name>
</gene>
<sequence>MAKTTKFILGSVVIVAAIGVGLHYMAPVYTEKNLRSALTDPQSQIRGEFSNFHMSLFKGTMSADDVKIISMDGTVYQAGRVDISGIDWLAVYGFNPLGDALAAKMQLANARIDSNGRIISFDTADLADVSADTSTWLPETFAAGDIKSPGLKHTFLGQSSNIADIHIEDIAFDHIGGVTTGAWNYDAGSEFGNASVAQSIFANCAGPMKLLQQTDTADFNWNSAESCEHMALADLAMSLPDKSKLTAAGILIDGLDNESFKKASVTGLKIVAPQNRGKFEIGRLEISDFDQAIDPDQIPMPGEKFDFNRWLKAFETVKIGKLELSDQFFSTPDAEIRWDHFSIHNLGDQMVGEISSRGLSLHGSDTNITAKFGLDTLTLRDVNLKSIASTLEYISPTADEAEQLALLSTRTLGEMGFPFSVPYFSTYEFSGLEVGISGVQDVHLTVDEFGGAIGDVGPIVDGGADVARTQTGHIAGVSIDMPDEVANNPRVLDALGVKKFSQLTLDMDAHQRWSAKTGDFQYAIDELTVRDFGTVKFSMTLSGFSPEVVDQLQSIPVMRADRQLPVILGQNGALKSASLEIYGDNLVPTALRLMALKTGVPSDQLQLTAGMSIMQAQQQYGSTGQLGTSLQQLANWIAKPQHLKITLTPENPVPFADLMNNPVPPTPPVLAETFGLKILANDEVANPAN</sequence>
<evidence type="ECO:0000256" key="1">
    <source>
        <dbReference type="SAM" id="Phobius"/>
    </source>
</evidence>
<comment type="caution">
    <text evidence="2">The sequence shown here is derived from an EMBL/GenBank/DDBJ whole genome shotgun (WGS) entry which is preliminary data.</text>
</comment>